<keyword evidence="1" id="KW-0812">Transmembrane</keyword>
<feature type="transmembrane region" description="Helical" evidence="1">
    <location>
        <begin position="53"/>
        <end position="74"/>
    </location>
</feature>
<dbReference type="EMBL" id="CP034550">
    <property type="protein sequence ID" value="QFZ21034.1"/>
    <property type="molecule type" value="Genomic_DNA"/>
</dbReference>
<sequence length="192" mass="20303">MSPAVDRDSARDAAARELADPGYGAADDSVLVKVLNRLGEVVDDLGRSGGPGVVGLVALVLLALAVAVVVRRGVGPVARTRRRARPVFAGEDRSAADHRAAAEEALAAGRVADAVRERFRAVTRELEERGVLDARVQRTVDEVAAEAGRELPDRAADFHAAARVFDDVWYGGRPATAEGYRVVAALDERVSA</sequence>
<reference evidence="4" key="1">
    <citation type="journal article" date="2021" name="Curr. Microbiol.">
        <title>Complete genome of nocamycin-producing strain Saccharothrix syringae NRRL B-16468 reveals the biosynthetic potential for secondary metabolites.</title>
        <authorList>
            <person name="Mo X."/>
            <person name="Yang S."/>
        </authorList>
    </citation>
    <scope>NUCLEOTIDE SEQUENCE [LARGE SCALE GENOMIC DNA]</scope>
    <source>
        <strain evidence="4">ATCC 51364 / DSM 43886 / JCM 6844 / KCTC 9398 / NBRC 14523 / NRRL B-16468 / INA 2240</strain>
    </source>
</reference>
<keyword evidence="1" id="KW-1133">Transmembrane helix</keyword>
<dbReference type="Pfam" id="PF13559">
    <property type="entry name" value="DUF4129"/>
    <property type="match status" value="1"/>
</dbReference>
<dbReference type="OrthoDB" id="3389322at2"/>
<evidence type="ECO:0000313" key="4">
    <source>
        <dbReference type="Proteomes" id="UP000325787"/>
    </source>
</evidence>
<proteinExistence type="predicted"/>
<keyword evidence="1" id="KW-0472">Membrane</keyword>
<dbReference type="RefSeq" id="WP_033430224.1">
    <property type="nucleotide sequence ID" value="NZ_CP034550.1"/>
</dbReference>
<feature type="domain" description="Protein-glutamine gamma-glutamyltransferase-like C-terminal" evidence="2">
    <location>
        <begin position="118"/>
        <end position="187"/>
    </location>
</feature>
<dbReference type="InterPro" id="IPR025403">
    <property type="entry name" value="TgpA-like_C"/>
</dbReference>
<gene>
    <name evidence="3" type="ORF">EKG83_29895</name>
</gene>
<evidence type="ECO:0000259" key="2">
    <source>
        <dbReference type="Pfam" id="PF13559"/>
    </source>
</evidence>
<accession>A0A5Q0H521</accession>
<evidence type="ECO:0000256" key="1">
    <source>
        <dbReference type="SAM" id="Phobius"/>
    </source>
</evidence>
<name>A0A5Q0H521_SACSY</name>
<evidence type="ECO:0000313" key="3">
    <source>
        <dbReference type="EMBL" id="QFZ21034.1"/>
    </source>
</evidence>
<dbReference type="KEGG" id="ssyi:EKG83_29895"/>
<keyword evidence="4" id="KW-1185">Reference proteome</keyword>
<organism evidence="3 4">
    <name type="scientific">Saccharothrix syringae</name>
    <name type="common">Nocardiopsis syringae</name>
    <dbReference type="NCBI Taxonomy" id="103733"/>
    <lineage>
        <taxon>Bacteria</taxon>
        <taxon>Bacillati</taxon>
        <taxon>Actinomycetota</taxon>
        <taxon>Actinomycetes</taxon>
        <taxon>Pseudonocardiales</taxon>
        <taxon>Pseudonocardiaceae</taxon>
        <taxon>Saccharothrix</taxon>
    </lineage>
</organism>
<protein>
    <submittedName>
        <fullName evidence="3">DUF4129 domain-containing protein</fullName>
    </submittedName>
</protein>
<dbReference type="AlphaFoldDB" id="A0A5Q0H521"/>
<dbReference type="Proteomes" id="UP000325787">
    <property type="component" value="Chromosome"/>
</dbReference>